<keyword evidence="4 8" id="KW-0812">Transmembrane</keyword>
<feature type="transmembrane region" description="Helical" evidence="8">
    <location>
        <begin position="224"/>
        <end position="241"/>
    </location>
</feature>
<dbReference type="Gene3D" id="1.20.1720.10">
    <property type="entry name" value="Multidrug resistance protein D"/>
    <property type="match status" value="1"/>
</dbReference>
<comment type="caution">
    <text evidence="10">The sequence shown here is derived from an EMBL/GenBank/DDBJ whole genome shotgun (WGS) entry which is preliminary data.</text>
</comment>
<dbReference type="InterPro" id="IPR020846">
    <property type="entry name" value="MFS_dom"/>
</dbReference>
<dbReference type="PANTHER" id="PTHR42718:SF46">
    <property type="entry name" value="BLR6921 PROTEIN"/>
    <property type="match status" value="1"/>
</dbReference>
<dbReference type="Proteomes" id="UP001500305">
    <property type="component" value="Unassembled WGS sequence"/>
</dbReference>
<dbReference type="SUPFAM" id="SSF103473">
    <property type="entry name" value="MFS general substrate transporter"/>
    <property type="match status" value="1"/>
</dbReference>
<proteinExistence type="predicted"/>
<feature type="transmembrane region" description="Helical" evidence="8">
    <location>
        <begin position="297"/>
        <end position="317"/>
    </location>
</feature>
<keyword evidence="6 8" id="KW-0472">Membrane</keyword>
<dbReference type="RefSeq" id="WP_344636047.1">
    <property type="nucleotide sequence ID" value="NZ_BAAATR010000007.1"/>
</dbReference>
<evidence type="ECO:0000256" key="4">
    <source>
        <dbReference type="ARBA" id="ARBA00022692"/>
    </source>
</evidence>
<evidence type="ECO:0000256" key="6">
    <source>
        <dbReference type="ARBA" id="ARBA00023136"/>
    </source>
</evidence>
<dbReference type="EMBL" id="BAAATR010000007">
    <property type="protein sequence ID" value="GAA2239774.1"/>
    <property type="molecule type" value="Genomic_DNA"/>
</dbReference>
<keyword evidence="3" id="KW-1003">Cell membrane</keyword>
<organism evidence="10 11">
    <name type="scientific">Kitasatospora cystarginea</name>
    <dbReference type="NCBI Taxonomy" id="58350"/>
    <lineage>
        <taxon>Bacteria</taxon>
        <taxon>Bacillati</taxon>
        <taxon>Actinomycetota</taxon>
        <taxon>Actinomycetes</taxon>
        <taxon>Kitasatosporales</taxon>
        <taxon>Streptomycetaceae</taxon>
        <taxon>Kitasatospora</taxon>
    </lineage>
</organism>
<dbReference type="PRINTS" id="PR01036">
    <property type="entry name" value="TCRTETB"/>
</dbReference>
<keyword evidence="7" id="KW-0046">Antibiotic resistance</keyword>
<feature type="transmembrane region" description="Helical" evidence="8">
    <location>
        <begin position="135"/>
        <end position="156"/>
    </location>
</feature>
<dbReference type="PANTHER" id="PTHR42718">
    <property type="entry name" value="MAJOR FACILITATOR SUPERFAMILY MULTIDRUG TRANSPORTER MFSC"/>
    <property type="match status" value="1"/>
</dbReference>
<protein>
    <submittedName>
        <fullName evidence="10">MFS transporter</fullName>
    </submittedName>
</protein>
<name>A0ABP5QQJ2_9ACTN</name>
<comment type="subcellular location">
    <subcellularLocation>
        <location evidence="1">Cell membrane</location>
        <topology evidence="1">Multi-pass membrane protein</topology>
    </subcellularLocation>
</comment>
<feature type="transmembrane region" description="Helical" evidence="8">
    <location>
        <begin position="329"/>
        <end position="349"/>
    </location>
</feature>
<dbReference type="InterPro" id="IPR011701">
    <property type="entry name" value="MFS"/>
</dbReference>
<evidence type="ECO:0000313" key="11">
    <source>
        <dbReference type="Proteomes" id="UP001500305"/>
    </source>
</evidence>
<feature type="transmembrane region" description="Helical" evidence="8">
    <location>
        <begin position="355"/>
        <end position="380"/>
    </location>
</feature>
<feature type="domain" description="Major facilitator superfamily (MFS) profile" evidence="9">
    <location>
        <begin position="10"/>
        <end position="453"/>
    </location>
</feature>
<feature type="transmembrane region" description="Helical" evidence="8">
    <location>
        <begin position="109"/>
        <end position="128"/>
    </location>
</feature>
<evidence type="ECO:0000256" key="7">
    <source>
        <dbReference type="ARBA" id="ARBA00023251"/>
    </source>
</evidence>
<evidence type="ECO:0000259" key="9">
    <source>
        <dbReference type="PROSITE" id="PS50850"/>
    </source>
</evidence>
<accession>A0ABP5QQJ2</accession>
<dbReference type="Pfam" id="PF07690">
    <property type="entry name" value="MFS_1"/>
    <property type="match status" value="1"/>
</dbReference>
<feature type="transmembrane region" description="Helical" evidence="8">
    <location>
        <begin position="46"/>
        <end position="64"/>
    </location>
</feature>
<evidence type="ECO:0000256" key="8">
    <source>
        <dbReference type="SAM" id="Phobius"/>
    </source>
</evidence>
<evidence type="ECO:0000256" key="1">
    <source>
        <dbReference type="ARBA" id="ARBA00004651"/>
    </source>
</evidence>
<sequence length="462" mass="46685">MNRQDRRWHSVTALCLVQVLVALEFSIANVALPVLAQDFAVSARDLQWVLSGYALAYGSTLLCGGRFADAYGPRRVLLIGLTAFTAASVAAALTPAFALLIAFRVAQGVAAAAATPAALALITTLCTGRARTVALGWWGAGASLGFATGAALGGMLTQLAGWPATFWCCALLAAATAVMVRLWVPEAPAGAQGRPDIVGALLLAACAAAAISTLSLLPEAAEKTWQISGCTLSSVALWAVFRMHGDRQADPLLPRGFVTRGPVLRANLAGAWAAAAGGSMVYFAAAFMQSALRWPDLVTGLTLLPDAAAAAIGARVAAPLHRRLGTLRACAAGLGAIAVGMTVLAGTPVTGLPLAFILAGTCLTGFGLVLVAVVTAVAATTELNADEHGLSGGLLITTQQLGVSLGLAGLLVVGQLTTDAPLSVSGTRTCFLAGGVLAALGSAAIPFTGRAGDKRQRVAQDA</sequence>
<evidence type="ECO:0000256" key="3">
    <source>
        <dbReference type="ARBA" id="ARBA00022475"/>
    </source>
</evidence>
<feature type="transmembrane region" description="Helical" evidence="8">
    <location>
        <begin position="262"/>
        <end position="285"/>
    </location>
</feature>
<evidence type="ECO:0000313" key="10">
    <source>
        <dbReference type="EMBL" id="GAA2239774.1"/>
    </source>
</evidence>
<keyword evidence="11" id="KW-1185">Reference proteome</keyword>
<feature type="transmembrane region" description="Helical" evidence="8">
    <location>
        <begin position="426"/>
        <end position="447"/>
    </location>
</feature>
<feature type="transmembrane region" description="Helical" evidence="8">
    <location>
        <begin position="392"/>
        <end position="414"/>
    </location>
</feature>
<keyword evidence="5 8" id="KW-1133">Transmembrane helix</keyword>
<evidence type="ECO:0000256" key="5">
    <source>
        <dbReference type="ARBA" id="ARBA00022989"/>
    </source>
</evidence>
<feature type="transmembrane region" description="Helical" evidence="8">
    <location>
        <begin position="76"/>
        <end position="103"/>
    </location>
</feature>
<dbReference type="InterPro" id="IPR036259">
    <property type="entry name" value="MFS_trans_sf"/>
</dbReference>
<dbReference type="Gene3D" id="1.20.1250.20">
    <property type="entry name" value="MFS general substrate transporter like domains"/>
    <property type="match status" value="1"/>
</dbReference>
<evidence type="ECO:0000256" key="2">
    <source>
        <dbReference type="ARBA" id="ARBA00022448"/>
    </source>
</evidence>
<feature type="transmembrane region" description="Helical" evidence="8">
    <location>
        <begin position="162"/>
        <end position="184"/>
    </location>
</feature>
<dbReference type="PROSITE" id="PS50850">
    <property type="entry name" value="MFS"/>
    <property type="match status" value="1"/>
</dbReference>
<feature type="transmembrane region" description="Helical" evidence="8">
    <location>
        <begin position="196"/>
        <end position="218"/>
    </location>
</feature>
<reference evidence="11" key="1">
    <citation type="journal article" date="2019" name="Int. J. Syst. Evol. Microbiol.">
        <title>The Global Catalogue of Microorganisms (GCM) 10K type strain sequencing project: providing services to taxonomists for standard genome sequencing and annotation.</title>
        <authorList>
            <consortium name="The Broad Institute Genomics Platform"/>
            <consortium name="The Broad Institute Genome Sequencing Center for Infectious Disease"/>
            <person name="Wu L."/>
            <person name="Ma J."/>
        </authorList>
    </citation>
    <scope>NUCLEOTIDE SEQUENCE [LARGE SCALE GENOMIC DNA]</scope>
    <source>
        <strain evidence="11">JCM 7356</strain>
    </source>
</reference>
<gene>
    <name evidence="10" type="ORF">GCM10010430_21380</name>
</gene>
<keyword evidence="2" id="KW-0813">Transport</keyword>